<dbReference type="AlphaFoldDB" id="A0A379LJB1"/>
<dbReference type="Proteomes" id="UP000254123">
    <property type="component" value="Unassembled WGS sequence"/>
</dbReference>
<keyword evidence="2" id="KW-1185">Reference proteome</keyword>
<accession>A0A379LJB1</accession>
<sequence>MSNVLMLKVFCVQFFVFRIFICPKFNKCLAFIETHFLGHQNKTVFLFTKKHSSTTGDNKKNFDFSLG</sequence>
<evidence type="ECO:0000313" key="2">
    <source>
        <dbReference type="Proteomes" id="UP000254123"/>
    </source>
</evidence>
<protein>
    <submittedName>
        <fullName evidence="1">Uncharacterized protein</fullName>
    </submittedName>
</protein>
<organism evidence="1 2">
    <name type="scientific">Psychrobacter phenylpyruvicus</name>
    <dbReference type="NCBI Taxonomy" id="29432"/>
    <lineage>
        <taxon>Bacteria</taxon>
        <taxon>Pseudomonadati</taxon>
        <taxon>Pseudomonadota</taxon>
        <taxon>Gammaproteobacteria</taxon>
        <taxon>Moraxellales</taxon>
        <taxon>Moraxellaceae</taxon>
        <taxon>Psychrobacter</taxon>
    </lineage>
</organism>
<name>A0A379LJB1_9GAMM</name>
<dbReference type="STRING" id="1123034.GCA_000685805_01971"/>
<reference evidence="1 2" key="1">
    <citation type="submission" date="2018-06" db="EMBL/GenBank/DDBJ databases">
        <authorList>
            <consortium name="Pathogen Informatics"/>
            <person name="Doyle S."/>
        </authorList>
    </citation>
    <scope>NUCLEOTIDE SEQUENCE [LARGE SCALE GENOMIC DNA]</scope>
    <source>
        <strain evidence="1 2">NCTC10526</strain>
    </source>
</reference>
<proteinExistence type="predicted"/>
<dbReference type="EMBL" id="UGVC01000001">
    <property type="protein sequence ID" value="SUD90633.1"/>
    <property type="molecule type" value="Genomic_DNA"/>
</dbReference>
<evidence type="ECO:0000313" key="1">
    <source>
        <dbReference type="EMBL" id="SUD90633.1"/>
    </source>
</evidence>
<gene>
    <name evidence="1" type="ORF">NCTC10526_00975</name>
</gene>